<organism evidence="1">
    <name type="scientific">marine metagenome</name>
    <dbReference type="NCBI Taxonomy" id="408172"/>
    <lineage>
        <taxon>unclassified sequences</taxon>
        <taxon>metagenomes</taxon>
        <taxon>ecological metagenomes</taxon>
    </lineage>
</organism>
<dbReference type="EMBL" id="UINC01061302">
    <property type="protein sequence ID" value="SVB86736.1"/>
    <property type="molecule type" value="Genomic_DNA"/>
</dbReference>
<feature type="non-terminal residue" evidence="1">
    <location>
        <position position="1"/>
    </location>
</feature>
<evidence type="ECO:0008006" key="2">
    <source>
        <dbReference type="Google" id="ProtNLM"/>
    </source>
</evidence>
<proteinExistence type="predicted"/>
<feature type="non-terminal residue" evidence="1">
    <location>
        <position position="123"/>
    </location>
</feature>
<accession>A0A382HHH9</accession>
<dbReference type="SUPFAM" id="SSF56784">
    <property type="entry name" value="HAD-like"/>
    <property type="match status" value="1"/>
</dbReference>
<dbReference type="Gene3D" id="1.10.150.240">
    <property type="entry name" value="Putative phosphatase, domain 2"/>
    <property type="match status" value="1"/>
</dbReference>
<dbReference type="Gene3D" id="3.40.50.1000">
    <property type="entry name" value="HAD superfamily/HAD-like"/>
    <property type="match status" value="1"/>
</dbReference>
<dbReference type="InterPro" id="IPR036412">
    <property type="entry name" value="HAD-like_sf"/>
</dbReference>
<name>A0A382HHH9_9ZZZZ</name>
<reference evidence="1" key="1">
    <citation type="submission" date="2018-05" db="EMBL/GenBank/DDBJ databases">
        <authorList>
            <person name="Lanie J.A."/>
            <person name="Ng W.-L."/>
            <person name="Kazmierczak K.M."/>
            <person name="Andrzejewski T.M."/>
            <person name="Davidsen T.M."/>
            <person name="Wayne K.J."/>
            <person name="Tettelin H."/>
            <person name="Glass J.I."/>
            <person name="Rusch D."/>
            <person name="Podicherti R."/>
            <person name="Tsui H.-C.T."/>
            <person name="Winkler M.E."/>
        </authorList>
    </citation>
    <scope>NUCLEOTIDE SEQUENCE</scope>
</reference>
<dbReference type="AlphaFoldDB" id="A0A382HHH9"/>
<dbReference type="InterPro" id="IPR023214">
    <property type="entry name" value="HAD_sf"/>
</dbReference>
<protein>
    <recommendedName>
        <fullName evidence="2">HAD family hydrolase</fullName>
    </recommendedName>
</protein>
<sequence>MKFLFDLGGVFFDWNPHHFFKDIFSDSADLEYFLSSVCNDEWNIKQDAGRITKTAEEELIPKFPQYEEQIKLYYPNHRKMIKKVFAESIDVLHELKEKNYSSYVLSNWSAETFVGMTDDYPFL</sequence>
<dbReference type="InterPro" id="IPR023198">
    <property type="entry name" value="PGP-like_dom2"/>
</dbReference>
<evidence type="ECO:0000313" key="1">
    <source>
        <dbReference type="EMBL" id="SVB86736.1"/>
    </source>
</evidence>
<gene>
    <name evidence="1" type="ORF">METZ01_LOCUS239590</name>
</gene>